<sequence length="90" mass="8845">MGAASGTASSGVLIGRSAELSRLTALLHAASEGLAGVALVGGDAGIGKTRLVTELAEQARRDGFAVLVGQCAELGDALPYLPLADALRGA</sequence>
<proteinExistence type="predicted"/>
<evidence type="ECO:0000259" key="3">
    <source>
        <dbReference type="Pfam" id="PF13191"/>
    </source>
</evidence>
<keyword evidence="1" id="KW-0547">Nucleotide-binding</keyword>
<dbReference type="PANTHER" id="PTHR16305:SF35">
    <property type="entry name" value="TRANSCRIPTIONAL ACTIVATOR DOMAIN"/>
    <property type="match status" value="1"/>
</dbReference>
<keyword evidence="2 4" id="KW-0067">ATP-binding</keyword>
<keyword evidence="5" id="KW-1185">Reference proteome</keyword>
<gene>
    <name evidence="4" type="ORF">ACFQ08_31795</name>
</gene>
<dbReference type="Pfam" id="PF13191">
    <property type="entry name" value="AAA_16"/>
    <property type="match status" value="1"/>
</dbReference>
<dbReference type="InterPro" id="IPR027417">
    <property type="entry name" value="P-loop_NTPase"/>
</dbReference>
<protein>
    <submittedName>
        <fullName evidence="4">ATP-binding protein</fullName>
    </submittedName>
</protein>
<comment type="caution">
    <text evidence="4">The sequence shown here is derived from an EMBL/GenBank/DDBJ whole genome shotgun (WGS) entry which is preliminary data.</text>
</comment>
<dbReference type="PANTHER" id="PTHR16305">
    <property type="entry name" value="TESTICULAR SOLUBLE ADENYLYL CYCLASE"/>
    <property type="match status" value="1"/>
</dbReference>
<dbReference type="Gene3D" id="3.40.50.300">
    <property type="entry name" value="P-loop containing nucleotide triphosphate hydrolases"/>
    <property type="match status" value="1"/>
</dbReference>
<evidence type="ECO:0000256" key="1">
    <source>
        <dbReference type="ARBA" id="ARBA00022741"/>
    </source>
</evidence>
<evidence type="ECO:0000256" key="2">
    <source>
        <dbReference type="ARBA" id="ARBA00022840"/>
    </source>
</evidence>
<feature type="domain" description="Orc1-like AAA ATPase" evidence="3">
    <location>
        <begin position="13"/>
        <end position="88"/>
    </location>
</feature>
<evidence type="ECO:0000313" key="5">
    <source>
        <dbReference type="Proteomes" id="UP001597024"/>
    </source>
</evidence>
<accession>A0ABW3DZ90</accession>
<dbReference type="EMBL" id="JBHTHX010001674">
    <property type="protein sequence ID" value="MFD0889140.1"/>
    <property type="molecule type" value="Genomic_DNA"/>
</dbReference>
<evidence type="ECO:0000313" key="4">
    <source>
        <dbReference type="EMBL" id="MFD0889140.1"/>
    </source>
</evidence>
<organism evidence="4 5">
    <name type="scientific">Streptosporangium algeriense</name>
    <dbReference type="NCBI Taxonomy" id="1682748"/>
    <lineage>
        <taxon>Bacteria</taxon>
        <taxon>Bacillati</taxon>
        <taxon>Actinomycetota</taxon>
        <taxon>Actinomycetes</taxon>
        <taxon>Streptosporangiales</taxon>
        <taxon>Streptosporangiaceae</taxon>
        <taxon>Streptosporangium</taxon>
    </lineage>
</organism>
<dbReference type="SUPFAM" id="SSF52540">
    <property type="entry name" value="P-loop containing nucleoside triphosphate hydrolases"/>
    <property type="match status" value="1"/>
</dbReference>
<dbReference type="InterPro" id="IPR041664">
    <property type="entry name" value="AAA_16"/>
</dbReference>
<dbReference type="Proteomes" id="UP001597024">
    <property type="component" value="Unassembled WGS sequence"/>
</dbReference>
<reference evidence="5" key="1">
    <citation type="journal article" date="2019" name="Int. J. Syst. Evol. Microbiol.">
        <title>The Global Catalogue of Microorganisms (GCM) 10K type strain sequencing project: providing services to taxonomists for standard genome sequencing and annotation.</title>
        <authorList>
            <consortium name="The Broad Institute Genomics Platform"/>
            <consortium name="The Broad Institute Genome Sequencing Center for Infectious Disease"/>
            <person name="Wu L."/>
            <person name="Ma J."/>
        </authorList>
    </citation>
    <scope>NUCLEOTIDE SEQUENCE [LARGE SCALE GENOMIC DNA]</scope>
    <source>
        <strain evidence="5">CCUG 62974</strain>
    </source>
</reference>
<dbReference type="GO" id="GO:0005524">
    <property type="term" value="F:ATP binding"/>
    <property type="evidence" value="ECO:0007669"/>
    <property type="project" value="UniProtKB-KW"/>
</dbReference>
<feature type="non-terminal residue" evidence="4">
    <location>
        <position position="90"/>
    </location>
</feature>
<name>A0ABW3DZ90_9ACTN</name>